<reference evidence="2" key="2">
    <citation type="submission" date="2023-06" db="EMBL/GenBank/DDBJ databases">
        <authorList>
            <consortium name="Lawrence Berkeley National Laboratory"/>
            <person name="Haridas S."/>
            <person name="Hensen N."/>
            <person name="Bonometti L."/>
            <person name="Westerberg I."/>
            <person name="Brannstrom I.O."/>
            <person name="Guillou S."/>
            <person name="Cros-Aarteil S."/>
            <person name="Calhoun S."/>
            <person name="Kuo A."/>
            <person name="Mondo S."/>
            <person name="Pangilinan J."/>
            <person name="Riley R."/>
            <person name="Labutti K."/>
            <person name="Andreopoulos B."/>
            <person name="Lipzen A."/>
            <person name="Chen C."/>
            <person name="Yanf M."/>
            <person name="Daum C."/>
            <person name="Ng V."/>
            <person name="Clum A."/>
            <person name="Steindorff A."/>
            <person name="Ohm R."/>
            <person name="Martin F."/>
            <person name="Silar P."/>
            <person name="Natvig D."/>
            <person name="Lalanne C."/>
            <person name="Gautier V."/>
            <person name="Ament-Velasquez S.L."/>
            <person name="Kruys A."/>
            <person name="Hutchinson M.I."/>
            <person name="Powell A.J."/>
            <person name="Barry K."/>
            <person name="Miller A.N."/>
            <person name="Grigoriev I.V."/>
            <person name="Debuchy R."/>
            <person name="Gladieux P."/>
            <person name="Thoren M.H."/>
            <person name="Johannesson H."/>
        </authorList>
    </citation>
    <scope>NUCLEOTIDE SEQUENCE</scope>
    <source>
        <strain evidence="2">CBS 955.72</strain>
    </source>
</reference>
<comment type="caution">
    <text evidence="2">The sequence shown here is derived from an EMBL/GenBank/DDBJ whole genome shotgun (WGS) entry which is preliminary data.</text>
</comment>
<protein>
    <submittedName>
        <fullName evidence="2">Uncharacterized protein</fullName>
    </submittedName>
</protein>
<organism evidence="2 3">
    <name type="scientific">Lasiosphaeria hispida</name>
    <dbReference type="NCBI Taxonomy" id="260671"/>
    <lineage>
        <taxon>Eukaryota</taxon>
        <taxon>Fungi</taxon>
        <taxon>Dikarya</taxon>
        <taxon>Ascomycota</taxon>
        <taxon>Pezizomycotina</taxon>
        <taxon>Sordariomycetes</taxon>
        <taxon>Sordariomycetidae</taxon>
        <taxon>Sordariales</taxon>
        <taxon>Lasiosphaeriaceae</taxon>
        <taxon>Lasiosphaeria</taxon>
    </lineage>
</organism>
<feature type="chain" id="PRO_5042608634" evidence="1">
    <location>
        <begin position="21"/>
        <end position="177"/>
    </location>
</feature>
<name>A0AAJ0MBX3_9PEZI</name>
<accession>A0AAJ0MBX3</accession>
<reference evidence="2" key="1">
    <citation type="journal article" date="2023" name="Mol. Phylogenet. Evol.">
        <title>Genome-scale phylogeny and comparative genomics of the fungal order Sordariales.</title>
        <authorList>
            <person name="Hensen N."/>
            <person name="Bonometti L."/>
            <person name="Westerberg I."/>
            <person name="Brannstrom I.O."/>
            <person name="Guillou S."/>
            <person name="Cros-Aarteil S."/>
            <person name="Calhoun S."/>
            <person name="Haridas S."/>
            <person name="Kuo A."/>
            <person name="Mondo S."/>
            <person name="Pangilinan J."/>
            <person name="Riley R."/>
            <person name="LaButti K."/>
            <person name="Andreopoulos B."/>
            <person name="Lipzen A."/>
            <person name="Chen C."/>
            <person name="Yan M."/>
            <person name="Daum C."/>
            <person name="Ng V."/>
            <person name="Clum A."/>
            <person name="Steindorff A."/>
            <person name="Ohm R.A."/>
            <person name="Martin F."/>
            <person name="Silar P."/>
            <person name="Natvig D.O."/>
            <person name="Lalanne C."/>
            <person name="Gautier V."/>
            <person name="Ament-Velasquez S.L."/>
            <person name="Kruys A."/>
            <person name="Hutchinson M.I."/>
            <person name="Powell A.J."/>
            <person name="Barry K."/>
            <person name="Miller A.N."/>
            <person name="Grigoriev I.V."/>
            <person name="Debuchy R."/>
            <person name="Gladieux P."/>
            <person name="Hiltunen Thoren M."/>
            <person name="Johannesson H."/>
        </authorList>
    </citation>
    <scope>NUCLEOTIDE SEQUENCE</scope>
    <source>
        <strain evidence="2">CBS 955.72</strain>
    </source>
</reference>
<sequence length="177" mass="19363">MHLATVFLALLSIPIPLISARQHQANLVSMTDTVDYPTMVARNNEDCARVATEIAPALTPGPKFPPSLQDLMDNGYARHADACNISRMSRYRGADRKDIKKYQQEMAQWVHNHMKELHALWEACSDVPEIAGPLTRSTICSELLVDITSLRSFNQGPRATGMPIVGAAIAAGVLAVL</sequence>
<dbReference type="EMBL" id="JAUIQD010000005">
    <property type="protein sequence ID" value="KAK3349001.1"/>
    <property type="molecule type" value="Genomic_DNA"/>
</dbReference>
<proteinExistence type="predicted"/>
<evidence type="ECO:0000313" key="2">
    <source>
        <dbReference type="EMBL" id="KAK3349001.1"/>
    </source>
</evidence>
<keyword evidence="1" id="KW-0732">Signal</keyword>
<dbReference type="Proteomes" id="UP001275084">
    <property type="component" value="Unassembled WGS sequence"/>
</dbReference>
<keyword evidence="3" id="KW-1185">Reference proteome</keyword>
<gene>
    <name evidence="2" type="ORF">B0T25DRAFT_569660</name>
</gene>
<feature type="signal peptide" evidence="1">
    <location>
        <begin position="1"/>
        <end position="20"/>
    </location>
</feature>
<evidence type="ECO:0000313" key="3">
    <source>
        <dbReference type="Proteomes" id="UP001275084"/>
    </source>
</evidence>
<dbReference type="AlphaFoldDB" id="A0AAJ0MBX3"/>
<evidence type="ECO:0000256" key="1">
    <source>
        <dbReference type="SAM" id="SignalP"/>
    </source>
</evidence>